<comment type="similarity">
    <text evidence="2">Belongs to the TrkH potassium transport family.</text>
</comment>
<dbReference type="EMBL" id="CP003117">
    <property type="protein sequence ID" value="AET65286.1"/>
    <property type="molecule type" value="Genomic_DNA"/>
</dbReference>
<gene>
    <name evidence="10" type="ordered locus">Mhar_1930</name>
</gene>
<dbReference type="Pfam" id="PF02386">
    <property type="entry name" value="TrkH"/>
    <property type="match status" value="2"/>
</dbReference>
<name>G7WQ94_METH6</name>
<evidence type="ECO:0000256" key="2">
    <source>
        <dbReference type="ARBA" id="ARBA00009137"/>
    </source>
</evidence>
<evidence type="ECO:0000256" key="1">
    <source>
        <dbReference type="ARBA" id="ARBA00004651"/>
    </source>
</evidence>
<keyword evidence="8 9" id="KW-0472">Membrane</keyword>
<feature type="transmembrane region" description="Helical" evidence="9">
    <location>
        <begin position="72"/>
        <end position="92"/>
    </location>
</feature>
<proteinExistence type="inferred from homology"/>
<comment type="subcellular location">
    <subcellularLocation>
        <location evidence="1">Cell membrane</location>
        <topology evidence="1">Multi-pass membrane protein</topology>
    </subcellularLocation>
</comment>
<dbReference type="PANTHER" id="PTHR32024:SF2">
    <property type="entry name" value="TRK SYSTEM POTASSIUM UPTAKE PROTEIN TRKG-RELATED"/>
    <property type="match status" value="1"/>
</dbReference>
<dbReference type="STRING" id="1110509.Mhar_1930"/>
<protein>
    <submittedName>
        <fullName evidence="10">Cation transporter</fullName>
    </submittedName>
</protein>
<dbReference type="GO" id="GO:0030001">
    <property type="term" value="P:metal ion transport"/>
    <property type="evidence" value="ECO:0007669"/>
    <property type="project" value="UniProtKB-ARBA"/>
</dbReference>
<dbReference type="KEGG" id="mhi:Mhar_1930"/>
<feature type="transmembrane region" description="Helical" evidence="9">
    <location>
        <begin position="351"/>
        <end position="369"/>
    </location>
</feature>
<evidence type="ECO:0000256" key="6">
    <source>
        <dbReference type="ARBA" id="ARBA00022989"/>
    </source>
</evidence>
<feature type="transmembrane region" description="Helical" evidence="9">
    <location>
        <begin position="40"/>
        <end position="60"/>
    </location>
</feature>
<organism evidence="10 11">
    <name type="scientific">Methanothrix harundinacea (strain 6Ac)</name>
    <name type="common">Methanosaeta harundinacea</name>
    <dbReference type="NCBI Taxonomy" id="1110509"/>
    <lineage>
        <taxon>Archaea</taxon>
        <taxon>Methanobacteriati</taxon>
        <taxon>Methanobacteriota</taxon>
        <taxon>Stenosarchaea group</taxon>
        <taxon>Methanomicrobia</taxon>
        <taxon>Methanotrichales</taxon>
        <taxon>Methanotrichaceae</taxon>
        <taxon>Methanothrix</taxon>
    </lineage>
</organism>
<keyword evidence="4" id="KW-1003">Cell membrane</keyword>
<feature type="transmembrane region" description="Helical" evidence="9">
    <location>
        <begin position="313"/>
        <end position="331"/>
    </location>
</feature>
<keyword evidence="7" id="KW-0406">Ion transport</keyword>
<evidence type="ECO:0000313" key="10">
    <source>
        <dbReference type="EMBL" id="AET65286.1"/>
    </source>
</evidence>
<feature type="transmembrane region" description="Helical" evidence="9">
    <location>
        <begin position="255"/>
        <end position="274"/>
    </location>
</feature>
<evidence type="ECO:0000256" key="4">
    <source>
        <dbReference type="ARBA" id="ARBA00022475"/>
    </source>
</evidence>
<dbReference type="GO" id="GO:0008324">
    <property type="term" value="F:monoatomic cation transmembrane transporter activity"/>
    <property type="evidence" value="ECO:0007669"/>
    <property type="project" value="InterPro"/>
</dbReference>
<keyword evidence="5 9" id="KW-0812">Transmembrane</keyword>
<dbReference type="AlphaFoldDB" id="G7WQ94"/>
<feature type="transmembrane region" description="Helical" evidence="9">
    <location>
        <begin position="478"/>
        <end position="500"/>
    </location>
</feature>
<evidence type="ECO:0000313" key="11">
    <source>
        <dbReference type="Proteomes" id="UP000005877"/>
    </source>
</evidence>
<sequence length="660" mass="70262">MRWVRIRVFLRVFGTLLKLLGGLMLLPAGVSFLYGEVEGVIAFVLPALFTFAIGLLMAILGEEEVLTNREGFALVAFGWLGAAATGALPYILLGLSPIDALFESMSGFTTTGASILSEVGADGLWAMNATAASYGLAASIAHNAFSDLSISPTFDPAGFVGSNISALNDTVLNATLNGSLVGVEANASSGLVGPTYRGLLFWRCFTQWLGGMGIIVLFIAILPNLGVAGRQLFKAEVPGPSEDLIRPRIRETAKILWGVYMVITAAEFLLLMLARMPAYDAVCTTFSTVSTGGFSPRADSIAYYGGPDYNAPFIEVIVIVFMFISGASFALHYRTMYVNRTSLIEDPEFRFYSLLVGAVILIVVLIGGVDGSFLGDSPEAEGVGLAGQRLRAAAFQTVSIVTSTGFATADYDLWSSPAKLILLFLMFTGACAGSTSGGMKLVRVLLSVRYCRRELFRTLHPKAVMAVKLKASPVREDVLHSIMVFMALYILIFAVGSVLFASVTSLPGEAATSEEIVCFVSGDGEKVVCFGPDGWNGSRELLGSDPKVSGGVACFFPAENGTRRIEVDRRPINLSEIYSKGGGLVSFGSGFSSDMDVISAASAVASALGNVGPAFHRYGPTDNYSEVPGIGKLILIVCMWIGRLELLTVLVLLVPDFWKD</sequence>
<evidence type="ECO:0000256" key="7">
    <source>
        <dbReference type="ARBA" id="ARBA00023065"/>
    </source>
</evidence>
<feature type="transmembrane region" description="Helical" evidence="9">
    <location>
        <begin position="200"/>
        <end position="222"/>
    </location>
</feature>
<evidence type="ECO:0000256" key="5">
    <source>
        <dbReference type="ARBA" id="ARBA00022692"/>
    </source>
</evidence>
<dbReference type="InterPro" id="IPR003445">
    <property type="entry name" value="Cat_transpt"/>
</dbReference>
<feature type="transmembrane region" description="Helical" evidence="9">
    <location>
        <begin position="420"/>
        <end position="442"/>
    </location>
</feature>
<keyword evidence="6 9" id="KW-1133">Transmembrane helix</keyword>
<keyword evidence="3" id="KW-0813">Transport</keyword>
<accession>G7WQ94</accession>
<dbReference type="Proteomes" id="UP000005877">
    <property type="component" value="Chromosome"/>
</dbReference>
<evidence type="ECO:0000256" key="3">
    <source>
        <dbReference type="ARBA" id="ARBA00022448"/>
    </source>
</evidence>
<evidence type="ECO:0000256" key="9">
    <source>
        <dbReference type="SAM" id="Phobius"/>
    </source>
</evidence>
<evidence type="ECO:0000256" key="8">
    <source>
        <dbReference type="ARBA" id="ARBA00023136"/>
    </source>
</evidence>
<dbReference type="GO" id="GO:0005886">
    <property type="term" value="C:plasma membrane"/>
    <property type="evidence" value="ECO:0007669"/>
    <property type="project" value="UniProtKB-SubCell"/>
</dbReference>
<feature type="transmembrane region" description="Helical" evidence="9">
    <location>
        <begin position="633"/>
        <end position="654"/>
    </location>
</feature>
<dbReference type="PANTHER" id="PTHR32024">
    <property type="entry name" value="TRK SYSTEM POTASSIUM UPTAKE PROTEIN TRKG-RELATED"/>
    <property type="match status" value="1"/>
</dbReference>
<reference evidence="10 11" key="1">
    <citation type="journal article" date="2012" name="PLoS ONE">
        <title>The genome characteristics and predicted function of methyl-group oxidation pathway in the obligate aceticlastic methanogens, Methanosaeta spp.</title>
        <authorList>
            <person name="Zhu J."/>
            <person name="Zheng H."/>
            <person name="Ai G."/>
            <person name="Zhang G."/>
            <person name="Liu D."/>
            <person name="Liu X."/>
            <person name="Dong X."/>
        </authorList>
    </citation>
    <scope>NUCLEOTIDE SEQUENCE [LARGE SCALE GENOMIC DNA]</scope>
    <source>
        <strain evidence="10 11">6Ac</strain>
    </source>
</reference>
<dbReference type="HOGENOM" id="CLU_030708_0_2_2"/>
<feature type="transmembrane region" description="Helical" evidence="9">
    <location>
        <begin position="12"/>
        <end position="34"/>
    </location>
</feature>
<dbReference type="PATRIC" id="fig|1110509.7.peg.2137"/>
<keyword evidence="11" id="KW-1185">Reference proteome</keyword>